<organism evidence="6 7">
    <name type="scientific">Aspergillus pseudoustus</name>
    <dbReference type="NCBI Taxonomy" id="1810923"/>
    <lineage>
        <taxon>Eukaryota</taxon>
        <taxon>Fungi</taxon>
        <taxon>Dikarya</taxon>
        <taxon>Ascomycota</taxon>
        <taxon>Pezizomycotina</taxon>
        <taxon>Eurotiomycetes</taxon>
        <taxon>Eurotiomycetidae</taxon>
        <taxon>Eurotiales</taxon>
        <taxon>Aspergillaceae</taxon>
        <taxon>Aspergillus</taxon>
        <taxon>Aspergillus subgen. Nidulantes</taxon>
    </lineage>
</organism>
<feature type="domain" description="Zn(2)-C6 fungal-type" evidence="5">
    <location>
        <begin position="28"/>
        <end position="58"/>
    </location>
</feature>
<evidence type="ECO:0000256" key="3">
    <source>
        <dbReference type="ARBA" id="ARBA00023163"/>
    </source>
</evidence>
<dbReference type="Pfam" id="PF00172">
    <property type="entry name" value="Zn_clus"/>
    <property type="match status" value="1"/>
</dbReference>
<dbReference type="InterPro" id="IPR053181">
    <property type="entry name" value="EcdB-like_regulator"/>
</dbReference>
<dbReference type="CDD" id="cd00067">
    <property type="entry name" value="GAL4"/>
    <property type="match status" value="1"/>
</dbReference>
<dbReference type="Gene3D" id="4.10.240.10">
    <property type="entry name" value="Zn(2)-C6 fungal-type DNA-binding domain"/>
    <property type="match status" value="1"/>
</dbReference>
<dbReference type="InterPro" id="IPR036864">
    <property type="entry name" value="Zn2-C6_fun-type_DNA-bd_sf"/>
</dbReference>
<keyword evidence="7" id="KW-1185">Reference proteome</keyword>
<evidence type="ECO:0000259" key="5">
    <source>
        <dbReference type="PROSITE" id="PS50048"/>
    </source>
</evidence>
<keyword evidence="3" id="KW-0804">Transcription</keyword>
<comment type="caution">
    <text evidence="6">The sequence shown here is derived from an EMBL/GenBank/DDBJ whole genome shotgun (WGS) entry which is preliminary data.</text>
</comment>
<dbReference type="CDD" id="cd12148">
    <property type="entry name" value="fungal_TF_MHR"/>
    <property type="match status" value="1"/>
</dbReference>
<sequence>MTTEAGEDANSIGQPGTIGVTRRLALNACEPCRQRKAKCDEGQPQCGRCTRLRLSCHYKELSVKKDPVLLHIRKSLANLESQMEEMRSLLHRDRSFADGSPENTYTATIAYREQDTIFAQGPTERASSPLPSTPLHHSTAPQNILLWPCLQASLPNLNSVYGLRGEIAEHNTRDAMNVPLSSEHLTTHDNLLSSLTMSQIKCLTKAFFDDLSIYSPLLVESEFADRILGPVLAGGTTSELDVCIVLLVLFLGGKALVDQDNQAIPDDPQGALDAFLDPVEADLRLSQLSLRIRHNAEISWRCAQALLLTGLFYSQQINVLDHFQAVQRACTTIMILLQCNPRPTQTEVQIYWVAQLLAEFELPASGIGRYEDLIPFPFSEYRNAEEPREVHRVTFLAHLALRKLLNRIHSNIYGHDHRHTQSVMGLTASSSLSTGFSASMSIIEELDHQLELWRQHLPTELSFPTLAQMNPWQHEYLTRHRTASPFERAVGALRARYCAAKSIILRPFLYTLLNSPPQENISARDQENAQLCMLAVLQAVLRQGILRDSIRAIPMPVNLIRCFFAGAIVMRLVYKRPDLHSLLPADWKVIYDIQDRIEADAAHLSPTIAEDMQILRRLDYMPHNGAV</sequence>
<dbReference type="EMBL" id="JBFXLU010000390">
    <property type="protein sequence ID" value="KAL2827665.1"/>
    <property type="molecule type" value="Genomic_DNA"/>
</dbReference>
<name>A0ABR4IIS8_9EURO</name>
<gene>
    <name evidence="6" type="ORF">BJY01DRAFT_255626</name>
</gene>
<evidence type="ECO:0000313" key="7">
    <source>
        <dbReference type="Proteomes" id="UP001610446"/>
    </source>
</evidence>
<protein>
    <recommendedName>
        <fullName evidence="5">Zn(2)-C6 fungal-type domain-containing protein</fullName>
    </recommendedName>
</protein>
<proteinExistence type="predicted"/>
<dbReference type="PROSITE" id="PS50048">
    <property type="entry name" value="ZN2_CY6_FUNGAL_2"/>
    <property type="match status" value="1"/>
</dbReference>
<evidence type="ECO:0000256" key="1">
    <source>
        <dbReference type="ARBA" id="ARBA00023015"/>
    </source>
</evidence>
<dbReference type="PANTHER" id="PTHR47785">
    <property type="entry name" value="ZN(II)2CYS6 TRANSCRIPTION FACTOR (EUROFUNG)-RELATED-RELATED"/>
    <property type="match status" value="1"/>
</dbReference>
<reference evidence="6 7" key="1">
    <citation type="submission" date="2024-07" db="EMBL/GenBank/DDBJ databases">
        <title>Section-level genome sequencing and comparative genomics of Aspergillus sections Usti and Cavernicolus.</title>
        <authorList>
            <consortium name="Lawrence Berkeley National Laboratory"/>
            <person name="Nybo J.L."/>
            <person name="Vesth T.C."/>
            <person name="Theobald S."/>
            <person name="Frisvad J.C."/>
            <person name="Larsen T.O."/>
            <person name="Kjaerboelling I."/>
            <person name="Rothschild-Mancinelli K."/>
            <person name="Lyhne E.K."/>
            <person name="Kogle M.E."/>
            <person name="Barry K."/>
            <person name="Clum A."/>
            <person name="Na H."/>
            <person name="Ledsgaard L."/>
            <person name="Lin J."/>
            <person name="Lipzen A."/>
            <person name="Kuo A."/>
            <person name="Riley R."/>
            <person name="Mondo S."/>
            <person name="Labutti K."/>
            <person name="Haridas S."/>
            <person name="Pangalinan J."/>
            <person name="Salamov A.A."/>
            <person name="Simmons B.A."/>
            <person name="Magnuson J.K."/>
            <person name="Chen J."/>
            <person name="Drula E."/>
            <person name="Henrissat B."/>
            <person name="Wiebenga A."/>
            <person name="Lubbers R.J."/>
            <person name="Gomes A.C."/>
            <person name="Makela M.R."/>
            <person name="Stajich J."/>
            <person name="Grigoriev I.V."/>
            <person name="Mortensen U.H."/>
            <person name="De Vries R.P."/>
            <person name="Baker S.E."/>
            <person name="Andersen M.R."/>
        </authorList>
    </citation>
    <scope>NUCLEOTIDE SEQUENCE [LARGE SCALE GENOMIC DNA]</scope>
    <source>
        <strain evidence="6 7">CBS 123904</strain>
    </source>
</reference>
<dbReference type="SUPFAM" id="SSF57701">
    <property type="entry name" value="Zn2/Cys6 DNA-binding domain"/>
    <property type="match status" value="1"/>
</dbReference>
<dbReference type="InterPro" id="IPR001138">
    <property type="entry name" value="Zn2Cys6_DnaBD"/>
</dbReference>
<evidence type="ECO:0000256" key="4">
    <source>
        <dbReference type="ARBA" id="ARBA00023242"/>
    </source>
</evidence>
<dbReference type="SMART" id="SM00066">
    <property type="entry name" value="GAL4"/>
    <property type="match status" value="1"/>
</dbReference>
<dbReference type="PROSITE" id="PS00463">
    <property type="entry name" value="ZN2_CY6_FUNGAL_1"/>
    <property type="match status" value="1"/>
</dbReference>
<dbReference type="PANTHER" id="PTHR47785:SF6">
    <property type="entry name" value="ZN(II)2CYS6 TRANSCRIPTION FACTOR (EUROFUNG)"/>
    <property type="match status" value="1"/>
</dbReference>
<evidence type="ECO:0000256" key="2">
    <source>
        <dbReference type="ARBA" id="ARBA00023125"/>
    </source>
</evidence>
<evidence type="ECO:0000313" key="6">
    <source>
        <dbReference type="EMBL" id="KAL2827665.1"/>
    </source>
</evidence>
<accession>A0ABR4IIS8</accession>
<keyword evidence="1" id="KW-0805">Transcription regulation</keyword>
<dbReference type="Proteomes" id="UP001610446">
    <property type="component" value="Unassembled WGS sequence"/>
</dbReference>
<keyword evidence="4" id="KW-0539">Nucleus</keyword>
<keyword evidence="2" id="KW-0238">DNA-binding</keyword>